<evidence type="ECO:0000313" key="1">
    <source>
        <dbReference type="EMBL" id="CAB4136755.1"/>
    </source>
</evidence>
<gene>
    <name evidence="1" type="ORF">UFOVP307_37</name>
</gene>
<name>A0A6J5LQE8_9CAUD</name>
<organism evidence="1">
    <name type="scientific">uncultured Caudovirales phage</name>
    <dbReference type="NCBI Taxonomy" id="2100421"/>
    <lineage>
        <taxon>Viruses</taxon>
        <taxon>Duplodnaviria</taxon>
        <taxon>Heunggongvirae</taxon>
        <taxon>Uroviricota</taxon>
        <taxon>Caudoviricetes</taxon>
        <taxon>Peduoviridae</taxon>
        <taxon>Maltschvirus</taxon>
        <taxon>Maltschvirus maltsch</taxon>
    </lineage>
</organism>
<sequence length="80" mass="9134">MATLSLKKPHPKVMIGETPLQNLHGKYAVMRQSRHTKSMRFTCIHDSIEKAQAEANRLSKQAEDKRFLVLEVVGSSDWKV</sequence>
<proteinExistence type="predicted"/>
<reference evidence="1" key="1">
    <citation type="submission" date="2020-04" db="EMBL/GenBank/DDBJ databases">
        <authorList>
            <person name="Chiriac C."/>
            <person name="Salcher M."/>
            <person name="Ghai R."/>
            <person name="Kavagutti S V."/>
        </authorList>
    </citation>
    <scope>NUCLEOTIDE SEQUENCE</scope>
</reference>
<protein>
    <submittedName>
        <fullName evidence="1">Uncharacterized protein</fullName>
    </submittedName>
</protein>
<dbReference type="EMBL" id="LR796323">
    <property type="protein sequence ID" value="CAB4136755.1"/>
    <property type="molecule type" value="Genomic_DNA"/>
</dbReference>
<accession>A0A6J5LQE8</accession>